<protein>
    <recommendedName>
        <fullName evidence="1">RlpA-like protein double-psi beta-barrel domain-containing protein</fullName>
    </recommendedName>
</protein>
<dbReference type="PANTHER" id="PTHR34183:SF1">
    <property type="entry name" value="ENDOLYTIC PEPTIDOGLYCAN TRANSGLYCOSYLASE RLPA"/>
    <property type="match status" value="1"/>
</dbReference>
<gene>
    <name evidence="2" type="ORF">METZ01_LOCUS504675</name>
</gene>
<feature type="domain" description="RlpA-like protein double-psi beta-barrel" evidence="1">
    <location>
        <begin position="63"/>
        <end position="101"/>
    </location>
</feature>
<dbReference type="Gene3D" id="2.40.40.10">
    <property type="entry name" value="RlpA-like domain"/>
    <property type="match status" value="1"/>
</dbReference>
<feature type="non-terminal residue" evidence="2">
    <location>
        <position position="101"/>
    </location>
</feature>
<reference evidence="2" key="1">
    <citation type="submission" date="2018-05" db="EMBL/GenBank/DDBJ databases">
        <authorList>
            <person name="Lanie J.A."/>
            <person name="Ng W.-L."/>
            <person name="Kazmierczak K.M."/>
            <person name="Andrzejewski T.M."/>
            <person name="Davidsen T.M."/>
            <person name="Wayne K.J."/>
            <person name="Tettelin H."/>
            <person name="Glass J.I."/>
            <person name="Rusch D."/>
            <person name="Podicherti R."/>
            <person name="Tsui H.-C.T."/>
            <person name="Winkler M.E."/>
        </authorList>
    </citation>
    <scope>NUCLEOTIDE SEQUENCE</scope>
</reference>
<dbReference type="GO" id="GO:0009279">
    <property type="term" value="C:cell outer membrane"/>
    <property type="evidence" value="ECO:0007669"/>
    <property type="project" value="TreeGrafter"/>
</dbReference>
<dbReference type="InterPro" id="IPR009009">
    <property type="entry name" value="RlpA-like_DPBB"/>
</dbReference>
<dbReference type="CDD" id="cd22268">
    <property type="entry name" value="DPBB_RlpA-like"/>
    <property type="match status" value="1"/>
</dbReference>
<proteinExistence type="predicted"/>
<name>A0A383E512_9ZZZZ</name>
<dbReference type="Pfam" id="PF03330">
    <property type="entry name" value="DPBB_1"/>
    <property type="match status" value="1"/>
</dbReference>
<dbReference type="EMBL" id="UINC01222863">
    <property type="protein sequence ID" value="SVE51821.1"/>
    <property type="molecule type" value="Genomic_DNA"/>
</dbReference>
<dbReference type="AlphaFoldDB" id="A0A383E512"/>
<evidence type="ECO:0000313" key="2">
    <source>
        <dbReference type="EMBL" id="SVE51821.1"/>
    </source>
</evidence>
<organism evidence="2">
    <name type="scientific">marine metagenome</name>
    <dbReference type="NCBI Taxonomy" id="408172"/>
    <lineage>
        <taxon>unclassified sequences</taxon>
        <taxon>metagenomes</taxon>
        <taxon>ecological metagenomes</taxon>
    </lineage>
</organism>
<sequence>MMVQPEPVVDELPAESTPVAAGSLVPSFNDISAEIQQARSSQHRYVVYGDSYEVMEQSLGYVEVGVASWYGKKFHGRLTANGEVFDMYKLTAAHKTLPLPT</sequence>
<dbReference type="PANTHER" id="PTHR34183">
    <property type="entry name" value="ENDOLYTIC PEPTIDOGLYCAN TRANSGLYCOSYLASE RLPA"/>
    <property type="match status" value="1"/>
</dbReference>
<accession>A0A383E512</accession>
<dbReference type="InterPro" id="IPR036908">
    <property type="entry name" value="RlpA-like_sf"/>
</dbReference>
<evidence type="ECO:0000259" key="1">
    <source>
        <dbReference type="Pfam" id="PF03330"/>
    </source>
</evidence>